<evidence type="ECO:0000256" key="3">
    <source>
        <dbReference type="RuleBase" id="RU368024"/>
    </source>
</evidence>
<reference evidence="6" key="1">
    <citation type="journal article" date="2023" name="Nat. Microbiol.">
        <title>Babesia duncani multi-omics identifies virulence factors and drug targets.</title>
        <authorList>
            <person name="Singh P."/>
            <person name="Lonardi S."/>
            <person name="Liang Q."/>
            <person name="Vydyam P."/>
            <person name="Khabirova E."/>
            <person name="Fang T."/>
            <person name="Gihaz S."/>
            <person name="Thekkiniath J."/>
            <person name="Munshi M."/>
            <person name="Abel S."/>
            <person name="Ciampossin L."/>
            <person name="Batugedara G."/>
            <person name="Gupta M."/>
            <person name="Lu X.M."/>
            <person name="Lenz T."/>
            <person name="Chakravarty S."/>
            <person name="Cornillot E."/>
            <person name="Hu Y."/>
            <person name="Ma W."/>
            <person name="Gonzalez L.M."/>
            <person name="Sanchez S."/>
            <person name="Estrada K."/>
            <person name="Sanchez-Flores A."/>
            <person name="Montero E."/>
            <person name="Harb O.S."/>
            <person name="Le Roch K.G."/>
            <person name="Mamoun C.B."/>
        </authorList>
    </citation>
    <scope>NUCLEOTIDE SEQUENCE</scope>
    <source>
        <strain evidence="6">WA1</strain>
    </source>
</reference>
<keyword evidence="7" id="KW-1185">Reference proteome</keyword>
<dbReference type="GO" id="GO:0006508">
    <property type="term" value="P:proteolysis"/>
    <property type="evidence" value="ECO:0007669"/>
    <property type="project" value="UniProtKB-KW"/>
</dbReference>
<feature type="coiled-coil region" evidence="4">
    <location>
        <begin position="50"/>
        <end position="106"/>
    </location>
</feature>
<accession>A0AAD9UQN4</accession>
<organism evidence="6 7">
    <name type="scientific">Babesia duncani</name>
    <dbReference type="NCBI Taxonomy" id="323732"/>
    <lineage>
        <taxon>Eukaryota</taxon>
        <taxon>Sar</taxon>
        <taxon>Alveolata</taxon>
        <taxon>Apicomplexa</taxon>
        <taxon>Aconoidasida</taxon>
        <taxon>Piroplasmida</taxon>
        <taxon>Babesiidae</taxon>
        <taxon>Babesia</taxon>
    </lineage>
</organism>
<keyword evidence="4" id="KW-0175">Coiled coil</keyword>
<evidence type="ECO:0000256" key="2">
    <source>
        <dbReference type="ARBA" id="ARBA00045448"/>
    </source>
</evidence>
<evidence type="ECO:0000313" key="7">
    <source>
        <dbReference type="Proteomes" id="UP001214638"/>
    </source>
</evidence>
<dbReference type="EMBL" id="JALLKP010000001">
    <property type="protein sequence ID" value="KAK2198308.1"/>
    <property type="molecule type" value="Genomic_DNA"/>
</dbReference>
<dbReference type="Proteomes" id="UP001214638">
    <property type="component" value="Unassembled WGS sequence"/>
</dbReference>
<dbReference type="KEGG" id="bdw:94335617"/>
<dbReference type="Gene3D" id="2.130.10.120">
    <property type="entry name" value="Prolyl oligopeptidase, N-terminal domain"/>
    <property type="match status" value="1"/>
</dbReference>
<name>A0AAD9UQN4_9APIC</name>
<evidence type="ECO:0000256" key="4">
    <source>
        <dbReference type="SAM" id="Coils"/>
    </source>
</evidence>
<dbReference type="InterPro" id="IPR051543">
    <property type="entry name" value="Serine_Peptidase_S9A"/>
</dbReference>
<sequence>MLSSSSLNFQCKIIRKFKCASFKYLCSHSECKGSSIRNNKSAVIGYVNFLEKEENRNRFSNANIEELLTRNNSIDGGVFKECIDNYENASSKLREETSRIKLLIQRNLQSAKITSHQSNHEIIGNYAYYLKQIEPCGSTVLCRARVTRSRKSHFGNLCDGKSKVLVNFEDIGISNVSNIRVSDGAIGIIHDPLDNDVKHAKIIVFNGKQTKYNELKDISDFQFLQGTNNSKLTRIYYTIYNEQRRAYKLFGALLNTKSGLITNVRCILAEDDPTKFISLYKTKNGRMLFVALTSHGKTKSVFCIKDWRNPRLYHIPLEFTTRTFVENHGRFIYLVSHDGACTRLYRSPSKILRPCRKRWANMDPLDNTKCANIPDYKTHQMQQVASMNLITTEVDVFRNCFLCYCVKPPSTPYISLFKITKKGLVLQQQKQLAEAGYIEPCNNCNFQSSKAQFLLSVPGSMDMIYNVNLANSIIDDVESNPNIVSHVVNVPSSDGTCKIPISLIAKSNGRATSNKINIFTKEPKKCMVYVYGAYGEILRVNNDIQENLLLDMGYILCFAHIRGGGELGEKWHEHATHLNKHKSFLDTIDVLQFLISRGISKRSMIALYATSAGGLVGGNIYNMRPDLCSCIVLVLPFLDLLDAIQNKREPLMQLEYEEFGHFENDKENFQLLDYIYSNSPCNNTLKGATATPKLLIQCNEGDVRAPFYHVVRFVQSCNNQSGTFINFCKGGHSDGDSLDSKIETCAQRIALVDSILQQQS</sequence>
<dbReference type="Pfam" id="PF00326">
    <property type="entry name" value="Peptidase_S9"/>
    <property type="match status" value="1"/>
</dbReference>
<dbReference type="EC" id="3.4.21.-" evidence="3"/>
<dbReference type="AlphaFoldDB" id="A0AAD9UQN4"/>
<comment type="caution">
    <text evidence="6">The sequence shown here is derived from an EMBL/GenBank/DDBJ whole genome shotgun (WGS) entry which is preliminary data.</text>
</comment>
<evidence type="ECO:0000313" key="6">
    <source>
        <dbReference type="EMBL" id="KAK2198308.1"/>
    </source>
</evidence>
<feature type="domain" description="Peptidase S9 prolyl oligopeptidase catalytic" evidence="5">
    <location>
        <begin position="547"/>
        <end position="723"/>
    </location>
</feature>
<gene>
    <name evidence="6" type="ORF">BdWA1_001319</name>
</gene>
<dbReference type="SUPFAM" id="SSF53474">
    <property type="entry name" value="alpha/beta-Hydrolases"/>
    <property type="match status" value="1"/>
</dbReference>
<keyword evidence="3" id="KW-0720">Serine protease</keyword>
<dbReference type="InterPro" id="IPR002470">
    <property type="entry name" value="Peptidase_S9A"/>
</dbReference>
<protein>
    <recommendedName>
        <fullName evidence="3">Prolyl endopeptidase</fullName>
        <ecNumber evidence="3">3.4.21.-</ecNumber>
    </recommendedName>
</protein>
<comment type="similarity">
    <text evidence="1 3">Belongs to the peptidase S9A family.</text>
</comment>
<keyword evidence="3" id="KW-0645">Protease</keyword>
<dbReference type="PANTHER" id="PTHR11757">
    <property type="entry name" value="PROTEASE FAMILY S9A OLIGOPEPTIDASE"/>
    <property type="match status" value="1"/>
</dbReference>
<dbReference type="InterPro" id="IPR029058">
    <property type="entry name" value="AB_hydrolase_fold"/>
</dbReference>
<dbReference type="GeneID" id="94335617"/>
<dbReference type="InterPro" id="IPR001375">
    <property type="entry name" value="Peptidase_S9_cat"/>
</dbReference>
<dbReference type="GO" id="GO:0004252">
    <property type="term" value="F:serine-type endopeptidase activity"/>
    <property type="evidence" value="ECO:0007669"/>
    <property type="project" value="UniProtKB-UniRule"/>
</dbReference>
<keyword evidence="3 6" id="KW-0378">Hydrolase</keyword>
<comment type="function">
    <text evidence="2">Serine peptidase whose precise substrate specificity remains unclear. Does not cleave peptides after a arginine or lysine residue. Regulates trans-Golgi network morphology and sorting by regulating the membrane binding of the AP-1 complex. May play a role in the regulation of synaptic vesicle exocytosis.</text>
</comment>
<evidence type="ECO:0000259" key="5">
    <source>
        <dbReference type="Pfam" id="PF00326"/>
    </source>
</evidence>
<proteinExistence type="inferred from homology"/>
<dbReference type="PRINTS" id="PR00862">
    <property type="entry name" value="PROLIGOPTASE"/>
</dbReference>
<dbReference type="PANTHER" id="PTHR11757:SF19">
    <property type="entry name" value="PROLYL ENDOPEPTIDASE-LIKE"/>
    <property type="match status" value="1"/>
</dbReference>
<evidence type="ECO:0000256" key="1">
    <source>
        <dbReference type="ARBA" id="ARBA00005228"/>
    </source>
</evidence>
<dbReference type="Gene3D" id="3.40.50.1820">
    <property type="entry name" value="alpha/beta hydrolase"/>
    <property type="match status" value="1"/>
</dbReference>
<dbReference type="RefSeq" id="XP_067805150.1">
    <property type="nucleotide sequence ID" value="XM_067946359.1"/>
</dbReference>